<sequence>MSAFPFDGAGSDDRGWTTPTALRRGDAAFDGEGDGVEAVIQRWPGAGCIDAFGRGLVEVQRARAAPSAFSASAGDPHLPDAQVGAPGTRARHG</sequence>
<organism evidence="2 3">
    <name type="scientific">Pseudonocardia acidicola</name>
    <dbReference type="NCBI Taxonomy" id="2724939"/>
    <lineage>
        <taxon>Bacteria</taxon>
        <taxon>Bacillati</taxon>
        <taxon>Actinomycetota</taxon>
        <taxon>Actinomycetes</taxon>
        <taxon>Pseudonocardiales</taxon>
        <taxon>Pseudonocardiaceae</taxon>
        <taxon>Pseudonocardia</taxon>
    </lineage>
</organism>
<evidence type="ECO:0000313" key="3">
    <source>
        <dbReference type="Proteomes" id="UP000820669"/>
    </source>
</evidence>
<accession>A0ABX1SN02</accession>
<feature type="region of interest" description="Disordered" evidence="1">
    <location>
        <begin position="65"/>
        <end position="93"/>
    </location>
</feature>
<feature type="region of interest" description="Disordered" evidence="1">
    <location>
        <begin position="1"/>
        <end position="20"/>
    </location>
</feature>
<name>A0ABX1SN02_9PSEU</name>
<proteinExistence type="predicted"/>
<keyword evidence="3" id="KW-1185">Reference proteome</keyword>
<comment type="caution">
    <text evidence="2">The sequence shown here is derived from an EMBL/GenBank/DDBJ whole genome shotgun (WGS) entry which is preliminary data.</text>
</comment>
<protein>
    <submittedName>
        <fullName evidence="2">Uncharacterized protein</fullName>
    </submittedName>
</protein>
<reference evidence="2 3" key="1">
    <citation type="submission" date="2020-04" db="EMBL/GenBank/DDBJ databases">
        <authorList>
            <person name="Klaysubun C."/>
            <person name="Duangmal K."/>
            <person name="Lipun K."/>
        </authorList>
    </citation>
    <scope>NUCLEOTIDE SEQUENCE [LARGE SCALE GENOMIC DNA]</scope>
    <source>
        <strain evidence="2 3">K10HN5</strain>
    </source>
</reference>
<evidence type="ECO:0000313" key="2">
    <source>
        <dbReference type="EMBL" id="NMI02228.1"/>
    </source>
</evidence>
<dbReference type="RefSeq" id="WP_169385728.1">
    <property type="nucleotide sequence ID" value="NZ_JAAXLA010000134.1"/>
</dbReference>
<dbReference type="Proteomes" id="UP000820669">
    <property type="component" value="Unassembled WGS sequence"/>
</dbReference>
<dbReference type="EMBL" id="JAAXLA010000134">
    <property type="protein sequence ID" value="NMI02228.1"/>
    <property type="molecule type" value="Genomic_DNA"/>
</dbReference>
<evidence type="ECO:0000256" key="1">
    <source>
        <dbReference type="SAM" id="MobiDB-lite"/>
    </source>
</evidence>
<gene>
    <name evidence="2" type="ORF">HF526_33825</name>
</gene>